<organism evidence="2 3">
    <name type="scientific">Ectocarpus siliculosus</name>
    <name type="common">Brown alga</name>
    <name type="synonym">Conferva siliculosa</name>
    <dbReference type="NCBI Taxonomy" id="2880"/>
    <lineage>
        <taxon>Eukaryota</taxon>
        <taxon>Sar</taxon>
        <taxon>Stramenopiles</taxon>
        <taxon>Ochrophyta</taxon>
        <taxon>PX clade</taxon>
        <taxon>Phaeophyceae</taxon>
        <taxon>Ectocarpales</taxon>
        <taxon>Ectocarpaceae</taxon>
        <taxon>Ectocarpus</taxon>
    </lineage>
</organism>
<feature type="compositionally biased region" description="Basic residues" evidence="1">
    <location>
        <begin position="1"/>
        <end position="11"/>
    </location>
</feature>
<feature type="compositionally biased region" description="Low complexity" evidence="1">
    <location>
        <begin position="129"/>
        <end position="145"/>
    </location>
</feature>
<proteinExistence type="predicted"/>
<dbReference type="Proteomes" id="UP000002630">
    <property type="component" value="Unassembled WGS sequence"/>
</dbReference>
<reference evidence="2 3" key="1">
    <citation type="journal article" date="2010" name="Nature">
        <title>The Ectocarpus genome and the independent evolution of multicellularity in brown algae.</title>
        <authorList>
            <person name="Cock J.M."/>
            <person name="Sterck L."/>
            <person name="Rouze P."/>
            <person name="Scornet D."/>
            <person name="Allen A.E."/>
            <person name="Amoutzias G."/>
            <person name="Anthouard V."/>
            <person name="Artiguenave F."/>
            <person name="Aury J.M."/>
            <person name="Badger J.H."/>
            <person name="Beszteri B."/>
            <person name="Billiau K."/>
            <person name="Bonnet E."/>
            <person name="Bothwell J.H."/>
            <person name="Bowler C."/>
            <person name="Boyen C."/>
            <person name="Brownlee C."/>
            <person name="Carrano C.J."/>
            <person name="Charrier B."/>
            <person name="Cho G.Y."/>
            <person name="Coelho S.M."/>
            <person name="Collen J."/>
            <person name="Corre E."/>
            <person name="Da Silva C."/>
            <person name="Delage L."/>
            <person name="Delaroque N."/>
            <person name="Dittami S.M."/>
            <person name="Doulbeau S."/>
            <person name="Elias M."/>
            <person name="Farnham G."/>
            <person name="Gachon C.M."/>
            <person name="Gschloessl B."/>
            <person name="Heesch S."/>
            <person name="Jabbari K."/>
            <person name="Jubin C."/>
            <person name="Kawai H."/>
            <person name="Kimura K."/>
            <person name="Kloareg B."/>
            <person name="Kupper F.C."/>
            <person name="Lang D."/>
            <person name="Le Bail A."/>
            <person name="Leblanc C."/>
            <person name="Lerouge P."/>
            <person name="Lohr M."/>
            <person name="Lopez P.J."/>
            <person name="Martens C."/>
            <person name="Maumus F."/>
            <person name="Michel G."/>
            <person name="Miranda-Saavedra D."/>
            <person name="Morales J."/>
            <person name="Moreau H."/>
            <person name="Motomura T."/>
            <person name="Nagasato C."/>
            <person name="Napoli C.A."/>
            <person name="Nelson D.R."/>
            <person name="Nyvall-Collen P."/>
            <person name="Peters A.F."/>
            <person name="Pommier C."/>
            <person name="Potin P."/>
            <person name="Poulain J."/>
            <person name="Quesneville H."/>
            <person name="Read B."/>
            <person name="Rensing S.A."/>
            <person name="Ritter A."/>
            <person name="Rousvoal S."/>
            <person name="Samanta M."/>
            <person name="Samson G."/>
            <person name="Schroeder D.C."/>
            <person name="Segurens B."/>
            <person name="Strittmatter M."/>
            <person name="Tonon T."/>
            <person name="Tregear J.W."/>
            <person name="Valentin K."/>
            <person name="von Dassow P."/>
            <person name="Yamagishi T."/>
            <person name="Van de Peer Y."/>
            <person name="Wincker P."/>
        </authorList>
    </citation>
    <scope>NUCLEOTIDE SEQUENCE [LARGE SCALE GENOMIC DNA]</scope>
    <source>
        <strain evidence="3">Ec32 / CCAP1310/4</strain>
    </source>
</reference>
<gene>
    <name evidence="2" type="ORF">Esi_0227_0002</name>
</gene>
<accession>D7FS25</accession>
<dbReference type="InParanoid" id="D7FS25"/>
<dbReference type="EMBL" id="FN649760">
    <property type="protein sequence ID" value="CBJ30966.1"/>
    <property type="molecule type" value="Genomic_DNA"/>
</dbReference>
<feature type="region of interest" description="Disordered" evidence="1">
    <location>
        <begin position="1"/>
        <end position="117"/>
    </location>
</feature>
<keyword evidence="3" id="KW-1185">Reference proteome</keyword>
<name>D7FS25_ECTSI</name>
<evidence type="ECO:0000313" key="3">
    <source>
        <dbReference type="Proteomes" id="UP000002630"/>
    </source>
</evidence>
<sequence length="183" mass="19573">MELRMSGRHTTKNSTACRRKDYSQFHRRTRSALPVSRTDAPTVDIRPAIPLGGGGRVEKDDDDAGGAPSSFWKLTPPAPRPSGGSGAIARAPVKSPRRFDFPRSPRESRPAGRGHFGFEGYFAAESTAAAESAAAAAEAKAAESSGPSRQRPEDDLCGEVVVPVEEDGFDDPGSTCMFEFDDM</sequence>
<feature type="region of interest" description="Disordered" evidence="1">
    <location>
        <begin position="129"/>
        <end position="156"/>
    </location>
</feature>
<evidence type="ECO:0000313" key="2">
    <source>
        <dbReference type="EMBL" id="CBJ30966.1"/>
    </source>
</evidence>
<dbReference type="AlphaFoldDB" id="D7FS25"/>
<dbReference type="OrthoDB" id="10483948at2759"/>
<evidence type="ECO:0000256" key="1">
    <source>
        <dbReference type="SAM" id="MobiDB-lite"/>
    </source>
</evidence>
<protein>
    <submittedName>
        <fullName evidence="2">Uncharacterized protein</fullName>
    </submittedName>
</protein>
<feature type="compositionally biased region" description="Basic and acidic residues" evidence="1">
    <location>
        <begin position="97"/>
        <end position="110"/>
    </location>
</feature>